<proteinExistence type="predicted"/>
<dbReference type="Gene3D" id="3.60.40.10">
    <property type="entry name" value="PPM-type phosphatase domain"/>
    <property type="match status" value="1"/>
</dbReference>
<dbReference type="SUPFAM" id="SSF81606">
    <property type="entry name" value="PP2C-like"/>
    <property type="match status" value="1"/>
</dbReference>
<evidence type="ECO:0000259" key="2">
    <source>
        <dbReference type="SMART" id="SM00331"/>
    </source>
</evidence>
<evidence type="ECO:0000313" key="4">
    <source>
        <dbReference type="Proteomes" id="UP001603978"/>
    </source>
</evidence>
<evidence type="ECO:0000313" key="3">
    <source>
        <dbReference type="EMBL" id="MFG1707785.1"/>
    </source>
</evidence>
<name>A0ABW7AK70_9ACTN</name>
<dbReference type="PANTHER" id="PTHR43156">
    <property type="entry name" value="STAGE II SPORULATION PROTEIN E-RELATED"/>
    <property type="match status" value="1"/>
</dbReference>
<dbReference type="SUPFAM" id="SSF55785">
    <property type="entry name" value="PYP-like sensor domain (PAS domain)"/>
    <property type="match status" value="1"/>
</dbReference>
<comment type="caution">
    <text evidence="3">The sequence shown here is derived from an EMBL/GenBank/DDBJ whole genome shotgun (WGS) entry which is preliminary data.</text>
</comment>
<keyword evidence="1" id="KW-0378">Hydrolase</keyword>
<dbReference type="SUPFAM" id="SSF55781">
    <property type="entry name" value="GAF domain-like"/>
    <property type="match status" value="2"/>
</dbReference>
<dbReference type="Proteomes" id="UP001603978">
    <property type="component" value="Unassembled WGS sequence"/>
</dbReference>
<dbReference type="InterPro" id="IPR003018">
    <property type="entry name" value="GAF"/>
</dbReference>
<dbReference type="Pfam" id="PF01590">
    <property type="entry name" value="GAF"/>
    <property type="match status" value="1"/>
</dbReference>
<evidence type="ECO:0000256" key="1">
    <source>
        <dbReference type="ARBA" id="ARBA00022801"/>
    </source>
</evidence>
<feature type="domain" description="PPM-type phosphatase" evidence="2">
    <location>
        <begin position="487"/>
        <end position="701"/>
    </location>
</feature>
<dbReference type="Pfam" id="PF07228">
    <property type="entry name" value="SpoIIE"/>
    <property type="match status" value="1"/>
</dbReference>
<sequence length="705" mass="75763">MAPSEANGSPRLDTLLIEVVSSTGAHIGAAYLLSDDRQVLLMDTELGLPAPIARAWARIRTNDPMPIAVAVRERRLIWLTGREHLARAFPAVALTLPYHFAAAIAPIRTGDTVWGAFLLLWPAGRVSGLSPRQLDVIEDVCARVGKTLQQAAEVGRPISPAPLPRVLDLRPVRRQDPHADLVALDCLNRLPEGFCVLDVEGCVSLLTAPAADLLLSGPAELVGERLWDALPWLGDPAYEDRYRAAVVGRQVTGFSARNPEGQPLSFLLYPGLSGVTVRISPQAAARGPGHLAPDAVAGGERPPRVIALHEMLHLATNLARAVTAQEVADLVADHVMPVYDVQALAILTTTGGRMRVHASRGYSRQAIDEFDDRPMIPVAPARQLFDSREPEFFSTWDELRQAYPEAIRSDCLSAWAFLPLVTSGHPIGTCILAYDRPHRFGTDERATLTALAGLIGQAFDRARLYDAQHQLAQCLQSSLLPRTLPRIPGLDLAARYVPATPGMDIGGDFYDLIRLDDTMAAAVIGDVQGHDMTAAALMGQVRTAIRSHATAGASPGEVLAHTNRLLVELAPDRFTSCLYLSIDLRTHTACLASAGHPPPLLSHPGSPTQVVDTSPGLLLGIDPDAEYATTDLSLPPGCVLTLYTDGLIEKPGLDLGEAIANLAGRFTPSRGQSLRELADSLIEPAAVEQRTDDIAVLLLRDANNN</sequence>
<dbReference type="Gene3D" id="3.30.450.20">
    <property type="entry name" value="PAS domain"/>
    <property type="match status" value="1"/>
</dbReference>
<dbReference type="RefSeq" id="WP_393171738.1">
    <property type="nucleotide sequence ID" value="NZ_JBICRM010000023.1"/>
</dbReference>
<dbReference type="InterPro" id="IPR036457">
    <property type="entry name" value="PPM-type-like_dom_sf"/>
</dbReference>
<dbReference type="InterPro" id="IPR052016">
    <property type="entry name" value="Bact_Sigma-Reg"/>
</dbReference>
<dbReference type="InterPro" id="IPR001932">
    <property type="entry name" value="PPM-type_phosphatase-like_dom"/>
</dbReference>
<reference evidence="3 4" key="1">
    <citation type="submission" date="2024-10" db="EMBL/GenBank/DDBJ databases">
        <authorList>
            <person name="Topkara A.R."/>
            <person name="Saygin H."/>
        </authorList>
    </citation>
    <scope>NUCLEOTIDE SEQUENCE [LARGE SCALE GENOMIC DNA]</scope>
    <source>
        <strain evidence="3 4">M3C6</strain>
    </source>
</reference>
<gene>
    <name evidence="3" type="ORF">ACFLIM_31725</name>
</gene>
<dbReference type="Gene3D" id="3.30.450.40">
    <property type="match status" value="2"/>
</dbReference>
<keyword evidence="4" id="KW-1185">Reference proteome</keyword>
<dbReference type="SMART" id="SM00331">
    <property type="entry name" value="PP2C_SIG"/>
    <property type="match status" value="1"/>
</dbReference>
<dbReference type="Pfam" id="PF13185">
    <property type="entry name" value="GAF_2"/>
    <property type="match status" value="1"/>
</dbReference>
<dbReference type="EMBL" id="JBICRM010000023">
    <property type="protein sequence ID" value="MFG1707785.1"/>
    <property type="molecule type" value="Genomic_DNA"/>
</dbReference>
<dbReference type="InterPro" id="IPR029016">
    <property type="entry name" value="GAF-like_dom_sf"/>
</dbReference>
<organism evidence="3 4">
    <name type="scientific">Nonomuraea marmarensis</name>
    <dbReference type="NCBI Taxonomy" id="3351344"/>
    <lineage>
        <taxon>Bacteria</taxon>
        <taxon>Bacillati</taxon>
        <taxon>Actinomycetota</taxon>
        <taxon>Actinomycetes</taxon>
        <taxon>Streptosporangiales</taxon>
        <taxon>Streptosporangiaceae</taxon>
        <taxon>Nonomuraea</taxon>
    </lineage>
</organism>
<accession>A0ABW7AK70</accession>
<dbReference type="PANTHER" id="PTHR43156:SF2">
    <property type="entry name" value="STAGE II SPORULATION PROTEIN E"/>
    <property type="match status" value="1"/>
</dbReference>
<dbReference type="InterPro" id="IPR035965">
    <property type="entry name" value="PAS-like_dom_sf"/>
</dbReference>
<protein>
    <submittedName>
        <fullName evidence="3">SpoIIE family protein phosphatase</fullName>
    </submittedName>
</protein>